<evidence type="ECO:0000313" key="5">
    <source>
        <dbReference type="Proteomes" id="UP000662572"/>
    </source>
</evidence>
<dbReference type="PANTHER" id="PTHR43333">
    <property type="entry name" value="2-HACID_DH_C DOMAIN-CONTAINING PROTEIN"/>
    <property type="match status" value="1"/>
</dbReference>
<organism evidence="4 5">
    <name type="scientific">Asticcacaulis endophyticus</name>
    <dbReference type="NCBI Taxonomy" id="1395890"/>
    <lineage>
        <taxon>Bacteria</taxon>
        <taxon>Pseudomonadati</taxon>
        <taxon>Pseudomonadota</taxon>
        <taxon>Alphaproteobacteria</taxon>
        <taxon>Caulobacterales</taxon>
        <taxon>Caulobacteraceae</taxon>
        <taxon>Asticcacaulis</taxon>
    </lineage>
</organism>
<sequence>MTLVIASQLEAGFNDELRDHPARPQVIDVPEETPWDAAKSADVLLVRPSPVWKKSLSSPRPDLWPGRLKWVYSASTGVDYYPKWLLEAPLVTCGRGVAADEIADYIISAIYHRAKDLEGARVRSLSEWRQIPLGRVTGSTIGIIGFGAIGQEVARRVIALGANVTAVRRRDQASPVVGVTLLGSISEVVASADHILLALPGTPATQKVINRAVLAHAKPTAHLINIARGSVLDQDALLEALDSGRLAYATLDVTDPEPLPEGHRLYTHSKVRLTPHISSNYLVVRHRLLEKVANDIALFTRGETPSDVVDAAAGY</sequence>
<accession>A0A918Q1R6</accession>
<keyword evidence="2" id="KW-0520">NAD</keyword>
<evidence type="ECO:0000256" key="2">
    <source>
        <dbReference type="ARBA" id="ARBA00023027"/>
    </source>
</evidence>
<reference evidence="4" key="2">
    <citation type="submission" date="2020-09" db="EMBL/GenBank/DDBJ databases">
        <authorList>
            <person name="Sun Q."/>
            <person name="Kim S."/>
        </authorList>
    </citation>
    <scope>NUCLEOTIDE SEQUENCE</scope>
    <source>
        <strain evidence="4">KCTC 32296</strain>
    </source>
</reference>
<dbReference type="GO" id="GO:0016491">
    <property type="term" value="F:oxidoreductase activity"/>
    <property type="evidence" value="ECO:0007669"/>
    <property type="project" value="UniProtKB-KW"/>
</dbReference>
<dbReference type="InterPro" id="IPR006140">
    <property type="entry name" value="D-isomer_DH_NAD-bd"/>
</dbReference>
<dbReference type="InterPro" id="IPR036291">
    <property type="entry name" value="NAD(P)-bd_dom_sf"/>
</dbReference>
<dbReference type="GO" id="GO:0051287">
    <property type="term" value="F:NAD binding"/>
    <property type="evidence" value="ECO:0007669"/>
    <property type="project" value="InterPro"/>
</dbReference>
<keyword evidence="5" id="KW-1185">Reference proteome</keyword>
<dbReference type="EMBL" id="BMZB01000001">
    <property type="protein sequence ID" value="GGZ30859.1"/>
    <property type="molecule type" value="Genomic_DNA"/>
</dbReference>
<dbReference type="Gene3D" id="3.40.50.720">
    <property type="entry name" value="NAD(P)-binding Rossmann-like Domain"/>
    <property type="match status" value="2"/>
</dbReference>
<keyword evidence="1" id="KW-0560">Oxidoreductase</keyword>
<reference evidence="4" key="1">
    <citation type="journal article" date="2014" name="Int. J. Syst. Evol. Microbiol.">
        <title>Complete genome sequence of Corynebacterium casei LMG S-19264T (=DSM 44701T), isolated from a smear-ripened cheese.</title>
        <authorList>
            <consortium name="US DOE Joint Genome Institute (JGI-PGF)"/>
            <person name="Walter F."/>
            <person name="Albersmeier A."/>
            <person name="Kalinowski J."/>
            <person name="Ruckert C."/>
        </authorList>
    </citation>
    <scope>NUCLEOTIDE SEQUENCE</scope>
    <source>
        <strain evidence="4">KCTC 32296</strain>
    </source>
</reference>
<dbReference type="SUPFAM" id="SSF51735">
    <property type="entry name" value="NAD(P)-binding Rossmann-fold domains"/>
    <property type="match status" value="1"/>
</dbReference>
<dbReference type="AlphaFoldDB" id="A0A918Q1R6"/>
<feature type="domain" description="D-isomer specific 2-hydroxyacid dehydrogenase NAD-binding" evidence="3">
    <location>
        <begin position="126"/>
        <end position="278"/>
    </location>
</feature>
<protein>
    <submittedName>
        <fullName evidence="4">Dihydrofolate reductase</fullName>
    </submittedName>
</protein>
<evidence type="ECO:0000256" key="1">
    <source>
        <dbReference type="ARBA" id="ARBA00023002"/>
    </source>
</evidence>
<dbReference type="Proteomes" id="UP000662572">
    <property type="component" value="Unassembled WGS sequence"/>
</dbReference>
<evidence type="ECO:0000259" key="3">
    <source>
        <dbReference type="Pfam" id="PF02826"/>
    </source>
</evidence>
<name>A0A918Q1R6_9CAUL</name>
<gene>
    <name evidence="4" type="ORF">GCM10011273_16660</name>
</gene>
<dbReference type="PANTHER" id="PTHR43333:SF1">
    <property type="entry name" value="D-ISOMER SPECIFIC 2-HYDROXYACID DEHYDROGENASE NAD-BINDING DOMAIN-CONTAINING PROTEIN"/>
    <property type="match status" value="1"/>
</dbReference>
<dbReference type="Pfam" id="PF02826">
    <property type="entry name" value="2-Hacid_dh_C"/>
    <property type="match status" value="1"/>
</dbReference>
<comment type="caution">
    <text evidence="4">The sequence shown here is derived from an EMBL/GenBank/DDBJ whole genome shotgun (WGS) entry which is preliminary data.</text>
</comment>
<dbReference type="RefSeq" id="WP_189485888.1">
    <property type="nucleotide sequence ID" value="NZ_BMZB01000001.1"/>
</dbReference>
<evidence type="ECO:0000313" key="4">
    <source>
        <dbReference type="EMBL" id="GGZ30859.1"/>
    </source>
</evidence>
<proteinExistence type="predicted"/>